<dbReference type="OrthoDB" id="552259at2759"/>
<evidence type="ECO:0000313" key="1">
    <source>
        <dbReference type="Proteomes" id="UP000515123"/>
    </source>
</evidence>
<dbReference type="GO" id="GO:0017056">
    <property type="term" value="F:structural constituent of nuclear pore"/>
    <property type="evidence" value="ECO:0007669"/>
    <property type="project" value="InterPro"/>
</dbReference>
<reference evidence="1" key="1">
    <citation type="journal article" date="2015" name="Nat. Genet.">
        <title>The pineapple genome and the evolution of CAM photosynthesis.</title>
        <authorList>
            <person name="Ming R."/>
            <person name="VanBuren R."/>
            <person name="Wai C.M."/>
            <person name="Tang H."/>
            <person name="Schatz M.C."/>
            <person name="Bowers J.E."/>
            <person name="Lyons E."/>
            <person name="Wang M.L."/>
            <person name="Chen J."/>
            <person name="Biggers E."/>
            <person name="Zhang J."/>
            <person name="Huang L."/>
            <person name="Zhang L."/>
            <person name="Miao W."/>
            <person name="Zhang J."/>
            <person name="Ye Z."/>
            <person name="Miao C."/>
            <person name="Lin Z."/>
            <person name="Wang H."/>
            <person name="Zhou H."/>
            <person name="Yim W.C."/>
            <person name="Priest H.D."/>
            <person name="Zheng C."/>
            <person name="Woodhouse M."/>
            <person name="Edger P.P."/>
            <person name="Guyot R."/>
            <person name="Guo H.B."/>
            <person name="Guo H."/>
            <person name="Zheng G."/>
            <person name="Singh R."/>
            <person name="Sharma A."/>
            <person name="Min X."/>
            <person name="Zheng Y."/>
            <person name="Lee H."/>
            <person name="Gurtowski J."/>
            <person name="Sedlazeck F.J."/>
            <person name="Harkess A."/>
            <person name="McKain M.R."/>
            <person name="Liao Z."/>
            <person name="Fang J."/>
            <person name="Liu J."/>
            <person name="Zhang X."/>
            <person name="Zhang Q."/>
            <person name="Hu W."/>
            <person name="Qin Y."/>
            <person name="Wang K."/>
            <person name="Chen L.Y."/>
            <person name="Shirley N."/>
            <person name="Lin Y.R."/>
            <person name="Liu L.Y."/>
            <person name="Hernandez A.G."/>
            <person name="Wright C.L."/>
            <person name="Bulone V."/>
            <person name="Tuskan G.A."/>
            <person name="Heath K."/>
            <person name="Zee F."/>
            <person name="Moore P.H."/>
            <person name="Sunkar R."/>
            <person name="Leebens-Mack J.H."/>
            <person name="Mockler T."/>
            <person name="Bennetzen J.L."/>
            <person name="Freeling M."/>
            <person name="Sankoff D."/>
            <person name="Paterson A.H."/>
            <person name="Zhu X."/>
            <person name="Yang X."/>
            <person name="Smith J.A."/>
            <person name="Cushman J.C."/>
            <person name="Paull R.E."/>
            <person name="Yu Q."/>
        </authorList>
    </citation>
    <scope>NUCLEOTIDE SEQUENCE [LARGE SCALE GENOMIC DNA]</scope>
    <source>
        <strain evidence="1">cv. F153</strain>
    </source>
</reference>
<evidence type="ECO:0000313" key="2">
    <source>
        <dbReference type="RefSeq" id="XP_020110399.1"/>
    </source>
</evidence>
<keyword evidence="1" id="KW-1185">Reference proteome</keyword>
<name>A0A6P5GR72_ANACO</name>
<reference evidence="2" key="2">
    <citation type="submission" date="2025-08" db="UniProtKB">
        <authorList>
            <consortium name="RefSeq"/>
        </authorList>
    </citation>
    <scope>IDENTIFICATION</scope>
    <source>
        <tissue evidence="2">Leaf</tissue>
    </source>
</reference>
<organism evidence="1 2">
    <name type="scientific">Ananas comosus</name>
    <name type="common">Pineapple</name>
    <name type="synonym">Ananas ananas</name>
    <dbReference type="NCBI Taxonomy" id="4615"/>
    <lineage>
        <taxon>Eukaryota</taxon>
        <taxon>Viridiplantae</taxon>
        <taxon>Streptophyta</taxon>
        <taxon>Embryophyta</taxon>
        <taxon>Tracheophyta</taxon>
        <taxon>Spermatophyta</taxon>
        <taxon>Magnoliopsida</taxon>
        <taxon>Liliopsida</taxon>
        <taxon>Poales</taxon>
        <taxon>Bromeliaceae</taxon>
        <taxon>Bromelioideae</taxon>
        <taxon>Ananas</taxon>
    </lineage>
</organism>
<dbReference type="PANTHER" id="PTHR31431">
    <property type="entry name" value="NUCLEOPORIN NUP188 HOMOLOG"/>
    <property type="match status" value="1"/>
</dbReference>
<dbReference type="GeneID" id="109725569"/>
<dbReference type="Pfam" id="PF11894">
    <property type="entry name" value="Nup192"/>
    <property type="match status" value="1"/>
</dbReference>
<accession>A0A6P5GR72</accession>
<dbReference type="AlphaFoldDB" id="A0A6P5GR72"/>
<dbReference type="RefSeq" id="XP_020110399.1">
    <property type="nucleotide sequence ID" value="XM_020254810.1"/>
</dbReference>
<dbReference type="GO" id="GO:0044611">
    <property type="term" value="C:nuclear pore inner ring"/>
    <property type="evidence" value="ECO:0007669"/>
    <property type="project" value="TreeGrafter"/>
</dbReference>
<protein>
    <submittedName>
        <fullName evidence="2">Uncharacterized protein LOC109725569</fullName>
    </submittedName>
</protein>
<dbReference type="InterPro" id="IPR021827">
    <property type="entry name" value="Nup186/Nup192/Nup205"/>
</dbReference>
<proteinExistence type="predicted"/>
<dbReference type="GO" id="GO:0006405">
    <property type="term" value="P:RNA export from nucleus"/>
    <property type="evidence" value="ECO:0007669"/>
    <property type="project" value="TreeGrafter"/>
</dbReference>
<dbReference type="Proteomes" id="UP000515123">
    <property type="component" value="Linkage group 20"/>
</dbReference>
<sequence length="253" mass="28536">MASAAAATTQAAATATATAATATTNPKLVDESLWWDPFVLLYDDLDRAPLSDELPHVLVNKIKNNRSWFLESLTRFKPPNEVSRRALDSPELILGSQRLVIKAELKETALRASKCLNLDEVQTYIIVERSLEFIIPVDDIDGQALLHSVLSQYYLERQCLLKCVRKILVHACPSSSAPGEREEITSVLRKLNTMFEKERLRRTPQHLVYANDESHTTESLRREVLQLVNDGLERKLLSILQDLLSPVTYAKTV</sequence>
<gene>
    <name evidence="2" type="primary">LOC109725569</name>
</gene>
<dbReference type="GO" id="GO:0006606">
    <property type="term" value="P:protein import into nucleus"/>
    <property type="evidence" value="ECO:0007669"/>
    <property type="project" value="TreeGrafter"/>
</dbReference>
<dbReference type="InterPro" id="IPR044840">
    <property type="entry name" value="Nup188"/>
</dbReference>
<dbReference type="PANTHER" id="PTHR31431:SF1">
    <property type="entry name" value="NUCLEOPORIN NUP188"/>
    <property type="match status" value="1"/>
</dbReference>